<dbReference type="RefSeq" id="WP_005209629.1">
    <property type="nucleotide sequence ID" value="NZ_KB291596.1"/>
</dbReference>
<reference evidence="1 2" key="1">
    <citation type="submission" date="2012-05" db="EMBL/GenBank/DDBJ databases">
        <authorList>
            <person name="Weinstock G."/>
            <person name="Sodergren E."/>
            <person name="Lobos E.A."/>
            <person name="Fulton L."/>
            <person name="Fulton R."/>
            <person name="Courtney L."/>
            <person name="Fronick C."/>
            <person name="O'Laughlin M."/>
            <person name="Godfrey J."/>
            <person name="Wilson R.M."/>
            <person name="Miner T."/>
            <person name="Farmer C."/>
            <person name="Delehaunty K."/>
            <person name="Cordes M."/>
            <person name="Minx P."/>
            <person name="Tomlinson C."/>
            <person name="Chen J."/>
            <person name="Wollam A."/>
            <person name="Pepin K.H."/>
            <person name="Bhonagiri V."/>
            <person name="Zhang X."/>
            <person name="Suruliraj S."/>
            <person name="Warren W."/>
            <person name="Mitreva M."/>
            <person name="Mardis E.R."/>
            <person name="Wilson R.K."/>
        </authorList>
    </citation>
    <scope>NUCLEOTIDE SEQUENCE [LARGE SCALE GENOMIC DNA]</scope>
    <source>
        <strain evidence="1 2">DSM 1785</strain>
    </source>
</reference>
<proteinExistence type="predicted"/>
<dbReference type="EMBL" id="AMEZ01000001">
    <property type="protein sequence ID" value="EKY29826.1"/>
    <property type="molecule type" value="Genomic_DNA"/>
</dbReference>
<protein>
    <submittedName>
        <fullName evidence="1">Uncharacterized protein</fullName>
    </submittedName>
</protein>
<sequence length="154" mass="18190">MTETTGRIITNDIEEIIINYIEESVTEEIRDEFINAAIHFVINEELFKEFDLMRIKYKIEKIDKQEVTDCLKLSAIYGYIIYRTVVLKLVNEELQSKCCEVFLEISKVVTDYLTMKTDEEELFSEVEAFMNKLGISSECNKFVLERIENKNIEF</sequence>
<name>L1QPK1_9CLOT</name>
<dbReference type="PATRIC" id="fig|545697.3.peg.20"/>
<comment type="caution">
    <text evidence="1">The sequence shown here is derived from an EMBL/GenBank/DDBJ whole genome shotgun (WGS) entry which is preliminary data.</text>
</comment>
<dbReference type="HOGENOM" id="CLU_1831701_0_0_9"/>
<keyword evidence="2" id="KW-1185">Reference proteome</keyword>
<evidence type="ECO:0000313" key="1">
    <source>
        <dbReference type="EMBL" id="EKY29826.1"/>
    </source>
</evidence>
<dbReference type="OrthoDB" id="1908362at2"/>
<dbReference type="Proteomes" id="UP000010420">
    <property type="component" value="Unassembled WGS sequence"/>
</dbReference>
<accession>L1QPK1</accession>
<organism evidence="1 2">
    <name type="scientific">Clostridium celatum DSM 1785</name>
    <dbReference type="NCBI Taxonomy" id="545697"/>
    <lineage>
        <taxon>Bacteria</taxon>
        <taxon>Bacillati</taxon>
        <taxon>Bacillota</taxon>
        <taxon>Clostridia</taxon>
        <taxon>Eubacteriales</taxon>
        <taxon>Clostridiaceae</taxon>
        <taxon>Clostridium</taxon>
    </lineage>
</organism>
<dbReference type="eggNOG" id="ENOG50324RA">
    <property type="taxonomic scope" value="Bacteria"/>
</dbReference>
<dbReference type="AlphaFoldDB" id="L1QPK1"/>
<evidence type="ECO:0000313" key="2">
    <source>
        <dbReference type="Proteomes" id="UP000010420"/>
    </source>
</evidence>
<gene>
    <name evidence="1" type="ORF">HMPREF0216_00020</name>
</gene>